<name>A0A1F5SJM1_9BACT</name>
<protein>
    <submittedName>
        <fullName evidence="1">Uncharacterized protein</fullName>
    </submittedName>
</protein>
<dbReference type="Proteomes" id="UP000178925">
    <property type="component" value="Unassembled WGS sequence"/>
</dbReference>
<dbReference type="EMBL" id="MFGC01000038">
    <property type="protein sequence ID" value="OGF26633.1"/>
    <property type="molecule type" value="Genomic_DNA"/>
</dbReference>
<comment type="caution">
    <text evidence="1">The sequence shown here is derived from an EMBL/GenBank/DDBJ whole genome shotgun (WGS) entry which is preliminary data.</text>
</comment>
<organism evidence="1 2">
    <name type="scientific">Candidatus Falkowbacteria bacterium RIFOXYA2_FULL_47_9</name>
    <dbReference type="NCBI Taxonomy" id="1797995"/>
    <lineage>
        <taxon>Bacteria</taxon>
        <taxon>Candidatus Falkowiibacteriota</taxon>
    </lineage>
</organism>
<evidence type="ECO:0000313" key="1">
    <source>
        <dbReference type="EMBL" id="OGF26633.1"/>
    </source>
</evidence>
<gene>
    <name evidence="1" type="ORF">A2242_01600</name>
</gene>
<reference evidence="1 2" key="1">
    <citation type="journal article" date="2016" name="Nat. Commun.">
        <title>Thousands of microbial genomes shed light on interconnected biogeochemical processes in an aquifer system.</title>
        <authorList>
            <person name="Anantharaman K."/>
            <person name="Brown C.T."/>
            <person name="Hug L.A."/>
            <person name="Sharon I."/>
            <person name="Castelle C.J."/>
            <person name="Probst A.J."/>
            <person name="Thomas B.C."/>
            <person name="Singh A."/>
            <person name="Wilkins M.J."/>
            <person name="Karaoz U."/>
            <person name="Brodie E.L."/>
            <person name="Williams K.H."/>
            <person name="Hubbard S.S."/>
            <person name="Banfield J.F."/>
        </authorList>
    </citation>
    <scope>NUCLEOTIDE SEQUENCE [LARGE SCALE GENOMIC DNA]</scope>
</reference>
<dbReference type="STRING" id="1797995.A2242_01600"/>
<sequence length="434" mass="45285">MLKKFLQGSIYLIALTVVSTVGAVLIKEALAVWTGPTANPPDGNVSIAASNNSGWTDYGLKVGLSTPSDYVGIGTDDANKQLHLYQMSGDNSEIDIQSIAGTNKHWAIYHDRATQDFRIWNNDPTGEKNVLVIDNATGNIGIGTTDPGTFKLNVNGKIRTLTPAVGDDNNTVATKGYVDAATIATQSYQAGTYYSEGGNPNFCRQIVVAAGGTGAISNIHDGLTCDSSSVCVSGVCVSSTQVCYTDADTDGYGTGSPLSGSACTTGSKSINNTDCNDGSASVWRLVTGYKDNDGDGYGAGTYYTSSCQGAGSWVANNTDCYDSNGNAYPGQSNYFSVNRGDGSYDYNCDGSATLYINKVTTLPASCLYNTPAIKSSGWVSGVPACGVSGTLRYMCALSAGCGSLSVSCNSDAQNDNYMSGWIQPTDLIMVQPCK</sequence>
<proteinExistence type="predicted"/>
<dbReference type="AlphaFoldDB" id="A0A1F5SJM1"/>
<evidence type="ECO:0000313" key="2">
    <source>
        <dbReference type="Proteomes" id="UP000178925"/>
    </source>
</evidence>
<accession>A0A1F5SJM1</accession>